<organism evidence="1 2">
    <name type="scientific">Turicimonas muris</name>
    <dbReference type="NCBI Taxonomy" id="1796652"/>
    <lineage>
        <taxon>Bacteria</taxon>
        <taxon>Pseudomonadati</taxon>
        <taxon>Pseudomonadota</taxon>
        <taxon>Betaproteobacteria</taxon>
        <taxon>Burkholderiales</taxon>
        <taxon>Sutterellaceae</taxon>
        <taxon>Turicimonas</taxon>
    </lineage>
</organism>
<dbReference type="GeneID" id="78362277"/>
<proteinExistence type="predicted"/>
<name>A0A227KHP8_9BURK</name>
<reference evidence="2" key="1">
    <citation type="submission" date="2017-05" db="EMBL/GenBank/DDBJ databases">
        <title>Improved OligoMM genomes.</title>
        <authorList>
            <person name="Garzetti D."/>
        </authorList>
    </citation>
    <scope>NUCLEOTIDE SEQUENCE [LARGE SCALE GENOMIC DNA]</scope>
    <source>
        <strain evidence="2">YL45</strain>
    </source>
</reference>
<accession>A0A227KHP8</accession>
<dbReference type="RefSeq" id="WP_066594433.1">
    <property type="nucleotide sequence ID" value="NZ_CAJTBZ010000010.1"/>
</dbReference>
<protein>
    <submittedName>
        <fullName evidence="1">Uncharacterized protein</fullName>
    </submittedName>
</protein>
<dbReference type="Proteomes" id="UP000214610">
    <property type="component" value="Unassembled WGS sequence"/>
</dbReference>
<comment type="caution">
    <text evidence="1">The sequence shown here is derived from an EMBL/GenBank/DDBJ whole genome shotgun (WGS) entry which is preliminary data.</text>
</comment>
<sequence>MRRDVVTQVIVEYSDGCENFATKLEAERFINANLDIEEPRAAWLEEINGKKKYDYQLVEDGGEIHLVD</sequence>
<gene>
    <name evidence="1" type="ORF">ADH67_09175</name>
</gene>
<dbReference type="EMBL" id="NHMP01000005">
    <property type="protein sequence ID" value="OXE47317.1"/>
    <property type="molecule type" value="Genomic_DNA"/>
</dbReference>
<keyword evidence="2" id="KW-1185">Reference proteome</keyword>
<evidence type="ECO:0000313" key="2">
    <source>
        <dbReference type="Proteomes" id="UP000214610"/>
    </source>
</evidence>
<evidence type="ECO:0000313" key="1">
    <source>
        <dbReference type="EMBL" id="OXE47317.1"/>
    </source>
</evidence>
<dbReference type="AlphaFoldDB" id="A0A227KHP8"/>